<keyword evidence="3" id="KW-1185">Reference proteome</keyword>
<name>A0A8X6TW28_NEPPI</name>
<keyword evidence="1" id="KW-0732">Signal</keyword>
<accession>A0A8X6TW28</accession>
<protein>
    <recommendedName>
        <fullName evidence="4">Secreted protein</fullName>
    </recommendedName>
</protein>
<evidence type="ECO:0000313" key="2">
    <source>
        <dbReference type="EMBL" id="GFT62899.1"/>
    </source>
</evidence>
<proteinExistence type="predicted"/>
<organism evidence="2 3">
    <name type="scientific">Nephila pilipes</name>
    <name type="common">Giant wood spider</name>
    <name type="synonym">Nephila maculata</name>
    <dbReference type="NCBI Taxonomy" id="299642"/>
    <lineage>
        <taxon>Eukaryota</taxon>
        <taxon>Metazoa</taxon>
        <taxon>Ecdysozoa</taxon>
        <taxon>Arthropoda</taxon>
        <taxon>Chelicerata</taxon>
        <taxon>Arachnida</taxon>
        <taxon>Araneae</taxon>
        <taxon>Araneomorphae</taxon>
        <taxon>Entelegynae</taxon>
        <taxon>Araneoidea</taxon>
        <taxon>Nephilidae</taxon>
        <taxon>Nephila</taxon>
    </lineage>
</organism>
<evidence type="ECO:0000256" key="1">
    <source>
        <dbReference type="SAM" id="SignalP"/>
    </source>
</evidence>
<evidence type="ECO:0000313" key="3">
    <source>
        <dbReference type="Proteomes" id="UP000887013"/>
    </source>
</evidence>
<dbReference type="EMBL" id="BMAW01068131">
    <property type="protein sequence ID" value="GFT62899.1"/>
    <property type="molecule type" value="Genomic_DNA"/>
</dbReference>
<gene>
    <name evidence="2" type="ORF">NPIL_557001</name>
</gene>
<dbReference type="AlphaFoldDB" id="A0A8X6TW28"/>
<sequence>MKDRPFGRLIFSHLFLIHLESTGRVDSAVIGVPRVAVAWTARDVGFTKSRVFVKRLITKIVPSARRLKVSEVRTFFARIVCRSRKKNIVID</sequence>
<comment type="caution">
    <text evidence="2">The sequence shown here is derived from an EMBL/GenBank/DDBJ whole genome shotgun (WGS) entry which is preliminary data.</text>
</comment>
<feature type="chain" id="PRO_5036496727" description="Secreted protein" evidence="1">
    <location>
        <begin position="28"/>
        <end position="91"/>
    </location>
</feature>
<dbReference type="Proteomes" id="UP000887013">
    <property type="component" value="Unassembled WGS sequence"/>
</dbReference>
<evidence type="ECO:0008006" key="4">
    <source>
        <dbReference type="Google" id="ProtNLM"/>
    </source>
</evidence>
<feature type="signal peptide" evidence="1">
    <location>
        <begin position="1"/>
        <end position="27"/>
    </location>
</feature>
<reference evidence="2" key="1">
    <citation type="submission" date="2020-08" db="EMBL/GenBank/DDBJ databases">
        <title>Multicomponent nature underlies the extraordinary mechanical properties of spider dragline silk.</title>
        <authorList>
            <person name="Kono N."/>
            <person name="Nakamura H."/>
            <person name="Mori M."/>
            <person name="Yoshida Y."/>
            <person name="Ohtoshi R."/>
            <person name="Malay A.D."/>
            <person name="Moran D.A.P."/>
            <person name="Tomita M."/>
            <person name="Numata K."/>
            <person name="Arakawa K."/>
        </authorList>
    </citation>
    <scope>NUCLEOTIDE SEQUENCE</scope>
</reference>